<feature type="repeat" description="ANK" evidence="3">
    <location>
        <begin position="79"/>
        <end position="111"/>
    </location>
</feature>
<dbReference type="Gene3D" id="1.25.40.20">
    <property type="entry name" value="Ankyrin repeat-containing domain"/>
    <property type="match status" value="1"/>
</dbReference>
<dbReference type="PROSITE" id="PS50297">
    <property type="entry name" value="ANK_REP_REGION"/>
    <property type="match status" value="1"/>
</dbReference>
<name>A0ABS2WNM0_9BACT</name>
<evidence type="ECO:0000313" key="4">
    <source>
        <dbReference type="EMBL" id="MBN2963281.1"/>
    </source>
</evidence>
<keyword evidence="2 3" id="KW-0040">ANK repeat</keyword>
<sequence length="161" mass="17561">MHVTPEEEARYEELQHMALDFARGGHTVALMAMVGAGMSVNLCDAKGNTLLMLSAYHNHLKTAQALLLQGANVDQKNDRGQTPLAGVCFKGYDAMAKLLLEHGANPYENNGLGATPVTFALLFGRRELAQTLIRHGGKKPSVFERFLLGFGRWFSSKKSSA</sequence>
<evidence type="ECO:0000313" key="5">
    <source>
        <dbReference type="Proteomes" id="UP000703590"/>
    </source>
</evidence>
<dbReference type="SUPFAM" id="SSF48403">
    <property type="entry name" value="Ankyrin repeat"/>
    <property type="match status" value="1"/>
</dbReference>
<proteinExistence type="predicted"/>
<dbReference type="EMBL" id="JAFHKK010000001">
    <property type="protein sequence ID" value="MBN2963281.1"/>
    <property type="molecule type" value="Genomic_DNA"/>
</dbReference>
<gene>
    <name evidence="4" type="ORF">JWV37_00670</name>
</gene>
<organism evidence="4 5">
    <name type="scientific">Sulfurospirillum tamanense</name>
    <dbReference type="NCBI Taxonomy" id="2813362"/>
    <lineage>
        <taxon>Bacteria</taxon>
        <taxon>Pseudomonadati</taxon>
        <taxon>Campylobacterota</taxon>
        <taxon>Epsilonproteobacteria</taxon>
        <taxon>Campylobacterales</taxon>
        <taxon>Sulfurospirillaceae</taxon>
        <taxon>Sulfurospirillum</taxon>
    </lineage>
</organism>
<dbReference type="SMART" id="SM00248">
    <property type="entry name" value="ANK"/>
    <property type="match status" value="3"/>
</dbReference>
<dbReference type="Pfam" id="PF12796">
    <property type="entry name" value="Ank_2"/>
    <property type="match status" value="1"/>
</dbReference>
<evidence type="ECO:0000256" key="2">
    <source>
        <dbReference type="ARBA" id="ARBA00023043"/>
    </source>
</evidence>
<feature type="repeat" description="ANK" evidence="3">
    <location>
        <begin position="46"/>
        <end position="78"/>
    </location>
</feature>
<keyword evidence="1" id="KW-0677">Repeat</keyword>
<protein>
    <submittedName>
        <fullName evidence="4">Ankyrin repeat domain-containing protein</fullName>
    </submittedName>
</protein>
<dbReference type="Proteomes" id="UP000703590">
    <property type="component" value="Unassembled WGS sequence"/>
</dbReference>
<dbReference type="RefSeq" id="WP_205457715.1">
    <property type="nucleotide sequence ID" value="NZ_JAFHKK010000001.1"/>
</dbReference>
<evidence type="ECO:0000256" key="3">
    <source>
        <dbReference type="PROSITE-ProRule" id="PRU00023"/>
    </source>
</evidence>
<dbReference type="InterPro" id="IPR036770">
    <property type="entry name" value="Ankyrin_rpt-contain_sf"/>
</dbReference>
<dbReference type="PANTHER" id="PTHR24171">
    <property type="entry name" value="ANKYRIN REPEAT DOMAIN-CONTAINING PROTEIN 39-RELATED"/>
    <property type="match status" value="1"/>
</dbReference>
<dbReference type="InterPro" id="IPR002110">
    <property type="entry name" value="Ankyrin_rpt"/>
</dbReference>
<reference evidence="4" key="2">
    <citation type="submission" date="2021-02" db="EMBL/GenBank/DDBJ databases">
        <authorList>
            <person name="Merkel A.Y."/>
        </authorList>
    </citation>
    <scope>NUCLEOTIDE SEQUENCE</scope>
    <source>
        <strain evidence="4">T05b</strain>
    </source>
</reference>
<keyword evidence="5" id="KW-1185">Reference proteome</keyword>
<evidence type="ECO:0000256" key="1">
    <source>
        <dbReference type="ARBA" id="ARBA00022737"/>
    </source>
</evidence>
<dbReference type="PANTHER" id="PTHR24171:SF9">
    <property type="entry name" value="ANKYRIN REPEAT DOMAIN-CONTAINING PROTEIN 39"/>
    <property type="match status" value="1"/>
</dbReference>
<reference evidence="4" key="1">
    <citation type="submission" date="2021-02" db="EMBL/GenBank/DDBJ databases">
        <title>Sulfurospirillum tamanensis sp. nov.</title>
        <authorList>
            <person name="Frolova A."/>
            <person name="Merkel A."/>
            <person name="Slobodkin A."/>
        </authorList>
    </citation>
    <scope>NUCLEOTIDE SEQUENCE</scope>
    <source>
        <strain evidence="4">T05b</strain>
    </source>
</reference>
<accession>A0ABS2WNM0</accession>
<dbReference type="PROSITE" id="PS50088">
    <property type="entry name" value="ANK_REPEAT"/>
    <property type="match status" value="2"/>
</dbReference>
<comment type="caution">
    <text evidence="4">The sequence shown here is derived from an EMBL/GenBank/DDBJ whole genome shotgun (WGS) entry which is preliminary data.</text>
</comment>